<proteinExistence type="predicted"/>
<organism evidence="1 2">
    <name type="scientific">Dallia pectoralis</name>
    <name type="common">Alaska blackfish</name>
    <dbReference type="NCBI Taxonomy" id="75939"/>
    <lineage>
        <taxon>Eukaryota</taxon>
        <taxon>Metazoa</taxon>
        <taxon>Chordata</taxon>
        <taxon>Craniata</taxon>
        <taxon>Vertebrata</taxon>
        <taxon>Euteleostomi</taxon>
        <taxon>Actinopterygii</taxon>
        <taxon>Neopterygii</taxon>
        <taxon>Teleostei</taxon>
        <taxon>Protacanthopterygii</taxon>
        <taxon>Esociformes</taxon>
        <taxon>Umbridae</taxon>
        <taxon>Dallia</taxon>
    </lineage>
</organism>
<reference evidence="1" key="1">
    <citation type="submission" date="2021-05" db="EMBL/GenBank/DDBJ databases">
        <authorList>
            <person name="Pan Q."/>
            <person name="Jouanno E."/>
            <person name="Zahm M."/>
            <person name="Klopp C."/>
            <person name="Cabau C."/>
            <person name="Louis A."/>
            <person name="Berthelot C."/>
            <person name="Parey E."/>
            <person name="Roest Crollius H."/>
            <person name="Montfort J."/>
            <person name="Robinson-Rechavi M."/>
            <person name="Bouchez O."/>
            <person name="Lampietro C."/>
            <person name="Lopez Roques C."/>
            <person name="Donnadieu C."/>
            <person name="Postlethwait J."/>
            <person name="Bobe J."/>
            <person name="Dillon D."/>
            <person name="Chandos A."/>
            <person name="von Hippel F."/>
            <person name="Guiguen Y."/>
        </authorList>
    </citation>
    <scope>NUCLEOTIDE SEQUENCE</scope>
    <source>
        <strain evidence="1">YG-Jan2019</strain>
    </source>
</reference>
<sequence length="148" mass="16599">MPDNTVYRSPYVLSPKRGKHQLKVDRNPSVRPPLTLQLRSHICRISAAGGYTLSASLGSEAEETGGIWFRLLRVPAVPPLPPQPHGHPLNMTSDPLNSRAQLCPEVNQTLSPHLLRTLREVPCSSQRNTATAEDCRQRHYMDDYPRTL</sequence>
<protein>
    <submittedName>
        <fullName evidence="1">Uncharacterized protein</fullName>
    </submittedName>
</protein>
<dbReference type="Proteomes" id="UP001157502">
    <property type="component" value="Chromosome 6"/>
</dbReference>
<gene>
    <name evidence="1" type="ORF">DPEC_G00073540</name>
</gene>
<evidence type="ECO:0000313" key="1">
    <source>
        <dbReference type="EMBL" id="KAJ8010293.1"/>
    </source>
</evidence>
<evidence type="ECO:0000313" key="2">
    <source>
        <dbReference type="Proteomes" id="UP001157502"/>
    </source>
</evidence>
<dbReference type="EMBL" id="CM055733">
    <property type="protein sequence ID" value="KAJ8010293.1"/>
    <property type="molecule type" value="Genomic_DNA"/>
</dbReference>
<name>A0ACC2H331_DALPE</name>
<accession>A0ACC2H331</accession>
<keyword evidence="2" id="KW-1185">Reference proteome</keyword>
<comment type="caution">
    <text evidence="1">The sequence shown here is derived from an EMBL/GenBank/DDBJ whole genome shotgun (WGS) entry which is preliminary data.</text>
</comment>